<protein>
    <recommendedName>
        <fullName evidence="5">aralkylamine N-acetyltransferase</fullName>
        <ecNumber evidence="5">2.3.1.87</ecNumber>
    </recommendedName>
</protein>
<comment type="catalytic activity">
    <reaction evidence="7">
        <text>serotonin + octadecanoyl-CoA = N-octadecanoyl-serotonin + CoA + H(+)</text>
        <dbReference type="Rhea" id="RHEA:51400"/>
        <dbReference type="ChEBI" id="CHEBI:15378"/>
        <dbReference type="ChEBI" id="CHEBI:57287"/>
        <dbReference type="ChEBI" id="CHEBI:57394"/>
        <dbReference type="ChEBI" id="CHEBI:134065"/>
        <dbReference type="ChEBI" id="CHEBI:350546"/>
    </reaction>
    <physiologicalReaction direction="left-to-right" evidence="7">
        <dbReference type="Rhea" id="RHEA:51401"/>
    </physiologicalReaction>
</comment>
<proteinExistence type="inferred from homology"/>
<evidence type="ECO:0000256" key="3">
    <source>
        <dbReference type="ARBA" id="ARBA00037926"/>
    </source>
</evidence>
<dbReference type="PANTHER" id="PTHR20905">
    <property type="entry name" value="N-ACETYLTRANSFERASE-RELATED"/>
    <property type="match status" value="1"/>
</dbReference>
<name>A0A0L0BTE4_LUCCU</name>
<reference evidence="15 16" key="1">
    <citation type="journal article" date="2015" name="Nat. Commun.">
        <title>Lucilia cuprina genome unlocks parasitic fly biology to underpin future interventions.</title>
        <authorList>
            <person name="Anstead C.A."/>
            <person name="Korhonen P.K."/>
            <person name="Young N.D."/>
            <person name="Hall R.S."/>
            <person name="Jex A.R."/>
            <person name="Murali S.C."/>
            <person name="Hughes D.S."/>
            <person name="Lee S.F."/>
            <person name="Perry T."/>
            <person name="Stroehlein A.J."/>
            <person name="Ansell B.R."/>
            <person name="Breugelmans B."/>
            <person name="Hofmann A."/>
            <person name="Qu J."/>
            <person name="Dugan S."/>
            <person name="Lee S.L."/>
            <person name="Chao H."/>
            <person name="Dinh H."/>
            <person name="Han Y."/>
            <person name="Doddapaneni H.V."/>
            <person name="Worley K.C."/>
            <person name="Muzny D.M."/>
            <person name="Ioannidis P."/>
            <person name="Waterhouse R.M."/>
            <person name="Zdobnov E.M."/>
            <person name="James P.J."/>
            <person name="Bagnall N.H."/>
            <person name="Kotze A.C."/>
            <person name="Gibbs R.A."/>
            <person name="Richards S."/>
            <person name="Batterham P."/>
            <person name="Gasser R.B."/>
        </authorList>
    </citation>
    <scope>NUCLEOTIDE SEQUENCE [LARGE SCALE GENOMIC DNA]</scope>
    <source>
        <strain evidence="15 16">LS</strain>
        <tissue evidence="15">Full body</tissue>
    </source>
</reference>
<comment type="catalytic activity">
    <reaction evidence="8">
        <text>serotonin + (5Z,8Z,11Z,14Z)-eicosatetraenoyl-CoA = N-[(5Z,8Z,11Z,14Z)-eicosatetraenoyl]-serotonin + CoA + H(+)</text>
        <dbReference type="Rhea" id="RHEA:51396"/>
        <dbReference type="ChEBI" id="CHEBI:15378"/>
        <dbReference type="ChEBI" id="CHEBI:57287"/>
        <dbReference type="ChEBI" id="CHEBI:57368"/>
        <dbReference type="ChEBI" id="CHEBI:132255"/>
        <dbReference type="ChEBI" id="CHEBI:350546"/>
    </reaction>
    <physiologicalReaction direction="left-to-right" evidence="8">
        <dbReference type="Rhea" id="RHEA:51397"/>
    </physiologicalReaction>
</comment>
<evidence type="ECO:0000313" key="16">
    <source>
        <dbReference type="Proteomes" id="UP000037069"/>
    </source>
</evidence>
<comment type="similarity">
    <text evidence="4">Belongs to the acetyltransferase family. AANAT subfamily.</text>
</comment>
<keyword evidence="1" id="KW-0808">Transferase</keyword>
<evidence type="ECO:0000256" key="2">
    <source>
        <dbReference type="ARBA" id="ARBA00023315"/>
    </source>
</evidence>
<keyword evidence="2" id="KW-0012">Acyltransferase</keyword>
<feature type="domain" description="N-acetyltransferase" evidence="14">
    <location>
        <begin position="79"/>
        <end position="225"/>
    </location>
</feature>
<gene>
    <name evidence="15" type="ORF">FF38_10744</name>
</gene>
<organism evidence="15 16">
    <name type="scientific">Lucilia cuprina</name>
    <name type="common">Green bottle fly</name>
    <name type="synonym">Australian sheep blowfly</name>
    <dbReference type="NCBI Taxonomy" id="7375"/>
    <lineage>
        <taxon>Eukaryota</taxon>
        <taxon>Metazoa</taxon>
        <taxon>Ecdysozoa</taxon>
        <taxon>Arthropoda</taxon>
        <taxon>Hexapoda</taxon>
        <taxon>Insecta</taxon>
        <taxon>Pterygota</taxon>
        <taxon>Neoptera</taxon>
        <taxon>Endopterygota</taxon>
        <taxon>Diptera</taxon>
        <taxon>Brachycera</taxon>
        <taxon>Muscomorpha</taxon>
        <taxon>Oestroidea</taxon>
        <taxon>Calliphoridae</taxon>
        <taxon>Luciliinae</taxon>
        <taxon>Lucilia</taxon>
    </lineage>
</organism>
<evidence type="ECO:0000256" key="4">
    <source>
        <dbReference type="ARBA" id="ARBA00038182"/>
    </source>
</evidence>
<keyword evidence="16" id="KW-1185">Reference proteome</keyword>
<dbReference type="Gene3D" id="3.40.630.30">
    <property type="match status" value="1"/>
</dbReference>
<dbReference type="FunFam" id="3.40.630.30:FF:000046">
    <property type="entry name" value="Dopamine N-acetyltransferase"/>
    <property type="match status" value="1"/>
</dbReference>
<evidence type="ECO:0000256" key="8">
    <source>
        <dbReference type="ARBA" id="ARBA00051284"/>
    </source>
</evidence>
<evidence type="ECO:0000313" key="15">
    <source>
        <dbReference type="EMBL" id="KNC23291.1"/>
    </source>
</evidence>
<comment type="catalytic activity">
    <reaction evidence="13">
        <text>serotonin + acetyl-CoA = N-acetylserotonin + CoA + H(+)</text>
        <dbReference type="Rhea" id="RHEA:25217"/>
        <dbReference type="ChEBI" id="CHEBI:15378"/>
        <dbReference type="ChEBI" id="CHEBI:17697"/>
        <dbReference type="ChEBI" id="CHEBI:57287"/>
        <dbReference type="ChEBI" id="CHEBI:57288"/>
        <dbReference type="ChEBI" id="CHEBI:350546"/>
        <dbReference type="EC" id="2.3.1.87"/>
    </reaction>
    <physiologicalReaction direction="left-to-right" evidence="13">
        <dbReference type="Rhea" id="RHEA:25218"/>
    </physiologicalReaction>
</comment>
<comment type="caution">
    <text evidence="15">The sequence shown here is derived from an EMBL/GenBank/DDBJ whole genome shotgun (WGS) entry which is preliminary data.</text>
</comment>
<evidence type="ECO:0000256" key="7">
    <source>
        <dbReference type="ARBA" id="ARBA00050849"/>
    </source>
</evidence>
<evidence type="ECO:0000256" key="6">
    <source>
        <dbReference type="ARBA" id="ARBA00050189"/>
    </source>
</evidence>
<comment type="catalytic activity">
    <reaction evidence="12">
        <text>dopamine + hexadecanoyl-CoA = N-hexadecanoyl-dopamine + CoA + H(+)</text>
        <dbReference type="Rhea" id="RHEA:51376"/>
        <dbReference type="ChEBI" id="CHEBI:15378"/>
        <dbReference type="ChEBI" id="CHEBI:57287"/>
        <dbReference type="ChEBI" id="CHEBI:57379"/>
        <dbReference type="ChEBI" id="CHEBI:59905"/>
        <dbReference type="ChEBI" id="CHEBI:134058"/>
    </reaction>
    <physiologicalReaction direction="left-to-right" evidence="12">
        <dbReference type="Rhea" id="RHEA:51377"/>
    </physiologicalReaction>
</comment>
<comment type="pathway">
    <text evidence="3">Aromatic compound metabolism; melatonin biosynthesis; melatonin from serotonin: step 1/2.</text>
</comment>
<dbReference type="EMBL" id="JRES01001371">
    <property type="protein sequence ID" value="KNC23291.1"/>
    <property type="molecule type" value="Genomic_DNA"/>
</dbReference>
<dbReference type="SUPFAM" id="SSF55729">
    <property type="entry name" value="Acyl-CoA N-acyltransferases (Nat)"/>
    <property type="match status" value="1"/>
</dbReference>
<comment type="catalytic activity">
    <reaction evidence="9">
        <text>dopamine + acetyl-CoA = N-acetyldopamine + CoA + H(+)</text>
        <dbReference type="Rhea" id="RHEA:51388"/>
        <dbReference type="ChEBI" id="CHEBI:15378"/>
        <dbReference type="ChEBI" id="CHEBI:57287"/>
        <dbReference type="ChEBI" id="CHEBI:57288"/>
        <dbReference type="ChEBI" id="CHEBI:59905"/>
        <dbReference type="ChEBI" id="CHEBI:125678"/>
    </reaction>
    <physiologicalReaction direction="left-to-right" evidence="9">
        <dbReference type="Rhea" id="RHEA:51389"/>
    </physiologicalReaction>
</comment>
<sequence>MSKQLIPVKSMSSSTCKSPSNNEILIRVIKPHERQQVLDFLRVYYYLEEPLTTGSEPKQQDKEDEEFNMSNIEYGTCVMAVQKNETNCQETIVGALLAGPKGPDEADHLFEEATKLGPTKWGHIVQFLGCVERDANICGRFNVQKVLHVHVMGVNSGMRGQNIGRRLVEKVLNLAKSLNYEMVSVDCTSFYSARLFERMGFECINIKYYTEYVDDTGKQYFKPDPPHECVKTFALKL</sequence>
<dbReference type="PANTHER" id="PTHR20905:SF1">
    <property type="entry name" value="AT07410P-RELATED"/>
    <property type="match status" value="1"/>
</dbReference>
<evidence type="ECO:0000259" key="14">
    <source>
        <dbReference type="PROSITE" id="PS51186"/>
    </source>
</evidence>
<comment type="catalytic activity">
    <reaction evidence="6">
        <text>dopamine + (9Z)-octadecenoyl-CoA = N-(9Z-octadecanoyl)-dopamine + CoA + H(+)</text>
        <dbReference type="Rhea" id="RHEA:51380"/>
        <dbReference type="ChEBI" id="CHEBI:15378"/>
        <dbReference type="ChEBI" id="CHEBI:31883"/>
        <dbReference type="ChEBI" id="CHEBI:57287"/>
        <dbReference type="ChEBI" id="CHEBI:57387"/>
        <dbReference type="ChEBI" id="CHEBI:59905"/>
    </reaction>
    <physiologicalReaction direction="left-to-right" evidence="6">
        <dbReference type="Rhea" id="RHEA:51381"/>
    </physiologicalReaction>
</comment>
<dbReference type="InterPro" id="IPR000182">
    <property type="entry name" value="GNAT_dom"/>
</dbReference>
<dbReference type="AlphaFoldDB" id="A0A0L0BTE4"/>
<evidence type="ECO:0000256" key="9">
    <source>
        <dbReference type="ARBA" id="ARBA00051711"/>
    </source>
</evidence>
<dbReference type="GO" id="GO:0004059">
    <property type="term" value="F:aralkylamine N-acetyltransferase activity"/>
    <property type="evidence" value="ECO:0007669"/>
    <property type="project" value="UniProtKB-EC"/>
</dbReference>
<dbReference type="STRING" id="7375.A0A0L0BTE4"/>
<evidence type="ECO:0000256" key="13">
    <source>
        <dbReference type="ARBA" id="ARBA00052491"/>
    </source>
</evidence>
<evidence type="ECO:0000256" key="5">
    <source>
        <dbReference type="ARBA" id="ARBA00039114"/>
    </source>
</evidence>
<dbReference type="PROSITE" id="PS51186">
    <property type="entry name" value="GNAT"/>
    <property type="match status" value="1"/>
</dbReference>
<evidence type="ECO:0000256" key="11">
    <source>
        <dbReference type="ARBA" id="ARBA00052178"/>
    </source>
</evidence>
<comment type="catalytic activity">
    <reaction evidence="11">
        <text>serotonin + hexadecanoyl-CoA = N-hexadecanoyl-serotonin + CoA + H(+)</text>
        <dbReference type="Rhea" id="RHEA:51384"/>
        <dbReference type="ChEBI" id="CHEBI:15378"/>
        <dbReference type="ChEBI" id="CHEBI:57287"/>
        <dbReference type="ChEBI" id="CHEBI:57379"/>
        <dbReference type="ChEBI" id="CHEBI:134059"/>
        <dbReference type="ChEBI" id="CHEBI:350546"/>
    </reaction>
    <physiologicalReaction direction="left-to-right" evidence="11">
        <dbReference type="Rhea" id="RHEA:51385"/>
    </physiologicalReaction>
</comment>
<comment type="catalytic activity">
    <reaction evidence="10">
        <text>serotonin + (9Z)-octadecenoyl-CoA = N-(9Z-octadecenoyl)-serotonin + CoA + H(+)</text>
        <dbReference type="Rhea" id="RHEA:51392"/>
        <dbReference type="ChEBI" id="CHEBI:15378"/>
        <dbReference type="ChEBI" id="CHEBI:57287"/>
        <dbReference type="ChEBI" id="CHEBI:57387"/>
        <dbReference type="ChEBI" id="CHEBI:134064"/>
        <dbReference type="ChEBI" id="CHEBI:350546"/>
    </reaction>
    <physiologicalReaction direction="left-to-right" evidence="10">
        <dbReference type="Rhea" id="RHEA:51393"/>
    </physiologicalReaction>
</comment>
<dbReference type="OrthoDB" id="8113373at2759"/>
<accession>A0A0L0BTE4</accession>
<evidence type="ECO:0000256" key="12">
    <source>
        <dbReference type="ARBA" id="ARBA00052335"/>
    </source>
</evidence>
<dbReference type="CDD" id="cd04301">
    <property type="entry name" value="NAT_SF"/>
    <property type="match status" value="1"/>
</dbReference>
<dbReference type="OMA" id="PHESVQT"/>
<dbReference type="InterPro" id="IPR016181">
    <property type="entry name" value="Acyl_CoA_acyltransferase"/>
</dbReference>
<dbReference type="Proteomes" id="UP000037069">
    <property type="component" value="Unassembled WGS sequence"/>
</dbReference>
<evidence type="ECO:0000256" key="10">
    <source>
        <dbReference type="ARBA" id="ARBA00051823"/>
    </source>
</evidence>
<evidence type="ECO:0000256" key="1">
    <source>
        <dbReference type="ARBA" id="ARBA00022679"/>
    </source>
</evidence>
<dbReference type="Pfam" id="PF00583">
    <property type="entry name" value="Acetyltransf_1"/>
    <property type="match status" value="1"/>
</dbReference>
<dbReference type="EC" id="2.3.1.87" evidence="5"/>